<dbReference type="PANTHER" id="PTHR23208:SF36">
    <property type="entry name" value="LYSOZYME-RELATED"/>
    <property type="match status" value="1"/>
</dbReference>
<dbReference type="Pfam" id="PF01183">
    <property type="entry name" value="Glyco_hydro_25"/>
    <property type="match status" value="1"/>
</dbReference>
<proteinExistence type="inferred from homology"/>
<dbReference type="PANTHER" id="PTHR23208">
    <property type="entry name" value="LYSOZYME PROTEIN"/>
    <property type="match status" value="1"/>
</dbReference>
<comment type="similarity">
    <text evidence="1">Belongs to the glycosyl hydrolase 25 family.</text>
</comment>
<accession>A0A8J8NIW8</accession>
<dbReference type="SUPFAM" id="SSF51445">
    <property type="entry name" value="(Trans)glycosidases"/>
    <property type="match status" value="1"/>
</dbReference>
<evidence type="ECO:0008006" key="6">
    <source>
        <dbReference type="Google" id="ProtNLM"/>
    </source>
</evidence>
<keyword evidence="5" id="KW-1185">Reference proteome</keyword>
<dbReference type="InterPro" id="IPR002053">
    <property type="entry name" value="Glyco_hydro_25"/>
</dbReference>
<feature type="chain" id="PRO_5035166271" description="Lysozyme" evidence="3">
    <location>
        <begin position="17"/>
        <end position="214"/>
    </location>
</feature>
<reference evidence="4" key="1">
    <citation type="submission" date="2019-06" db="EMBL/GenBank/DDBJ databases">
        <authorList>
            <person name="Zheng W."/>
        </authorList>
    </citation>
    <scope>NUCLEOTIDE SEQUENCE</scope>
    <source>
        <strain evidence="4">QDHG01</strain>
    </source>
</reference>
<sequence>MRSVLISALCATVALATRGVDYSTLQSVDTHKCWKNTGLDFAIPRAYKSFGAFDANGPRNVANARAAGFQYVDIYMFPCRGKDAGSQVADLVNQMGNSNYGMIWLDIETNPSDGCSWNGHSADSNCAYVNELIQSIKNHGKVPGVYSNYYMWESIMGHALNCGGHNGTPLWYAHYDNSMSFSDFHSFGGWSKPNMKQYAGDLTLCGAGVDFSWY</sequence>
<dbReference type="InterPro" id="IPR051595">
    <property type="entry name" value="GH25_Enzymes"/>
</dbReference>
<evidence type="ECO:0000256" key="3">
    <source>
        <dbReference type="SAM" id="SignalP"/>
    </source>
</evidence>
<dbReference type="GO" id="GO:0003796">
    <property type="term" value="F:lysozyme activity"/>
    <property type="evidence" value="ECO:0007669"/>
    <property type="project" value="InterPro"/>
</dbReference>
<dbReference type="GO" id="GO:0016998">
    <property type="term" value="P:cell wall macromolecule catabolic process"/>
    <property type="evidence" value="ECO:0007669"/>
    <property type="project" value="InterPro"/>
</dbReference>
<dbReference type="PROSITE" id="PS51904">
    <property type="entry name" value="GLYCOSYL_HYDROL_F25_2"/>
    <property type="match status" value="1"/>
</dbReference>
<dbReference type="GO" id="GO:0009253">
    <property type="term" value="P:peptidoglycan catabolic process"/>
    <property type="evidence" value="ECO:0007669"/>
    <property type="project" value="InterPro"/>
</dbReference>
<dbReference type="Gene3D" id="3.20.20.80">
    <property type="entry name" value="Glycosidases"/>
    <property type="match status" value="1"/>
</dbReference>
<dbReference type="EMBL" id="RRYP01014554">
    <property type="protein sequence ID" value="TNV75912.1"/>
    <property type="molecule type" value="Genomic_DNA"/>
</dbReference>
<name>A0A8J8NIW8_HALGN</name>
<keyword evidence="2 3" id="KW-0732">Signal</keyword>
<organism evidence="4 5">
    <name type="scientific">Halteria grandinella</name>
    <dbReference type="NCBI Taxonomy" id="5974"/>
    <lineage>
        <taxon>Eukaryota</taxon>
        <taxon>Sar</taxon>
        <taxon>Alveolata</taxon>
        <taxon>Ciliophora</taxon>
        <taxon>Intramacronucleata</taxon>
        <taxon>Spirotrichea</taxon>
        <taxon>Stichotrichia</taxon>
        <taxon>Sporadotrichida</taxon>
        <taxon>Halteriidae</taxon>
        <taxon>Halteria</taxon>
    </lineage>
</organism>
<protein>
    <recommendedName>
        <fullName evidence="6">Lysozyme</fullName>
    </recommendedName>
</protein>
<evidence type="ECO:0000313" key="5">
    <source>
        <dbReference type="Proteomes" id="UP000785679"/>
    </source>
</evidence>
<comment type="caution">
    <text evidence="4">The sequence shown here is derived from an EMBL/GenBank/DDBJ whole genome shotgun (WGS) entry which is preliminary data.</text>
</comment>
<evidence type="ECO:0000256" key="2">
    <source>
        <dbReference type="ARBA" id="ARBA00022729"/>
    </source>
</evidence>
<dbReference type="CDD" id="cd06416">
    <property type="entry name" value="GH25_Lys1-like"/>
    <property type="match status" value="1"/>
</dbReference>
<dbReference type="InterPro" id="IPR017853">
    <property type="entry name" value="GH"/>
</dbReference>
<dbReference type="OrthoDB" id="2251794at2759"/>
<feature type="signal peptide" evidence="3">
    <location>
        <begin position="1"/>
        <end position="16"/>
    </location>
</feature>
<gene>
    <name evidence="4" type="ORF">FGO68_gene3319</name>
</gene>
<evidence type="ECO:0000256" key="1">
    <source>
        <dbReference type="ARBA" id="ARBA00010646"/>
    </source>
</evidence>
<dbReference type="GO" id="GO:0007165">
    <property type="term" value="P:signal transduction"/>
    <property type="evidence" value="ECO:0007669"/>
    <property type="project" value="TreeGrafter"/>
</dbReference>
<evidence type="ECO:0000313" key="4">
    <source>
        <dbReference type="EMBL" id="TNV75912.1"/>
    </source>
</evidence>
<dbReference type="Proteomes" id="UP000785679">
    <property type="component" value="Unassembled WGS sequence"/>
</dbReference>
<dbReference type="AlphaFoldDB" id="A0A8J8NIW8"/>